<gene>
    <name evidence="2" type="ORF">NG895_20885</name>
</gene>
<keyword evidence="1" id="KW-1133">Transmembrane helix</keyword>
<name>A0A9X2JJ43_9BACT</name>
<feature type="transmembrane region" description="Helical" evidence="1">
    <location>
        <begin position="12"/>
        <end position="30"/>
    </location>
</feature>
<organism evidence="2 3">
    <name type="scientific">Aeoliella straminimaris</name>
    <dbReference type="NCBI Taxonomy" id="2954799"/>
    <lineage>
        <taxon>Bacteria</taxon>
        <taxon>Pseudomonadati</taxon>
        <taxon>Planctomycetota</taxon>
        <taxon>Planctomycetia</taxon>
        <taxon>Pirellulales</taxon>
        <taxon>Lacipirellulaceae</taxon>
        <taxon>Aeoliella</taxon>
    </lineage>
</organism>
<sequence length="77" mass="8769">MVRPTERFKIDYTYFLNLRFLGGTLVLWWLKRTGATMEQHGHHGESNLGDELLTWLAYLSFLGLAGGLVASLLTHYA</sequence>
<keyword evidence="1" id="KW-0472">Membrane</keyword>
<proteinExistence type="predicted"/>
<evidence type="ECO:0000313" key="2">
    <source>
        <dbReference type="EMBL" id="MCO6046363.1"/>
    </source>
</evidence>
<comment type="caution">
    <text evidence="2">The sequence shown here is derived from an EMBL/GenBank/DDBJ whole genome shotgun (WGS) entry which is preliminary data.</text>
</comment>
<keyword evidence="1" id="KW-0812">Transmembrane</keyword>
<protein>
    <submittedName>
        <fullName evidence="2">Uncharacterized protein</fullName>
    </submittedName>
</protein>
<keyword evidence="3" id="KW-1185">Reference proteome</keyword>
<dbReference type="EMBL" id="JAMXLR010000072">
    <property type="protein sequence ID" value="MCO6046363.1"/>
    <property type="molecule type" value="Genomic_DNA"/>
</dbReference>
<dbReference type="AlphaFoldDB" id="A0A9X2JJ43"/>
<evidence type="ECO:0000313" key="3">
    <source>
        <dbReference type="Proteomes" id="UP001155241"/>
    </source>
</evidence>
<dbReference type="Proteomes" id="UP001155241">
    <property type="component" value="Unassembled WGS sequence"/>
</dbReference>
<dbReference type="RefSeq" id="WP_252854475.1">
    <property type="nucleotide sequence ID" value="NZ_JAMXLR010000072.1"/>
</dbReference>
<reference evidence="2" key="1">
    <citation type="submission" date="2022-06" db="EMBL/GenBank/DDBJ databases">
        <title>Aeoliella straminimaris, a novel planctomycete from sediments.</title>
        <authorList>
            <person name="Vitorino I.R."/>
            <person name="Lage O.M."/>
        </authorList>
    </citation>
    <scope>NUCLEOTIDE SEQUENCE</scope>
    <source>
        <strain evidence="2">ICT_H6.2</strain>
    </source>
</reference>
<evidence type="ECO:0000256" key="1">
    <source>
        <dbReference type="SAM" id="Phobius"/>
    </source>
</evidence>
<accession>A0A9X2JJ43</accession>
<feature type="transmembrane region" description="Helical" evidence="1">
    <location>
        <begin position="55"/>
        <end position="76"/>
    </location>
</feature>